<dbReference type="Gene3D" id="2.160.20.10">
    <property type="entry name" value="Single-stranded right-handed beta-helix, Pectin lyase-like"/>
    <property type="match status" value="1"/>
</dbReference>
<feature type="active site" evidence="4">
    <location>
        <position position="473"/>
    </location>
</feature>
<evidence type="ECO:0000313" key="8">
    <source>
        <dbReference type="Proteomes" id="UP001321542"/>
    </source>
</evidence>
<evidence type="ECO:0000256" key="1">
    <source>
        <dbReference type="ARBA" id="ARBA00008891"/>
    </source>
</evidence>
<dbReference type="PRINTS" id="PR00396">
    <property type="entry name" value="SHIGARICIN"/>
</dbReference>
<keyword evidence="3 5" id="KW-0063">Aspartyl esterase</keyword>
<evidence type="ECO:0000256" key="4">
    <source>
        <dbReference type="PROSITE-ProRule" id="PRU10040"/>
    </source>
</evidence>
<dbReference type="SUPFAM" id="SSF51126">
    <property type="entry name" value="Pectin lyase-like"/>
    <property type="match status" value="1"/>
</dbReference>
<protein>
    <recommendedName>
        <fullName evidence="5">Pectinesterase</fullName>
        <ecNumber evidence="5">3.1.1.11</ecNumber>
    </recommendedName>
</protein>
<keyword evidence="2 5" id="KW-0378">Hydrolase</keyword>
<dbReference type="InterPro" id="IPR000070">
    <property type="entry name" value="Pectinesterase_cat"/>
</dbReference>
<dbReference type="EC" id="3.1.1.11" evidence="5"/>
<reference evidence="7 8" key="1">
    <citation type="journal article" date="2010" name="ChemBioChem">
        <title>Cloning and characterization of the biosynthetic gene cluster of 16-membered macrolide antibiotic FD-891: involvement of a dual functional cytochrome P450 monooxygenase catalyzing epoxidation and hydroxylation.</title>
        <authorList>
            <person name="Kudo F."/>
            <person name="Motegi A."/>
            <person name="Mizoue K."/>
            <person name="Eguchi T."/>
        </authorList>
    </citation>
    <scope>NUCLEOTIDE SEQUENCE [LARGE SCALE GENOMIC DNA]</scope>
    <source>
        <strain evidence="7 8">A-8890</strain>
    </source>
</reference>
<feature type="domain" description="Pectinesterase catalytic" evidence="6">
    <location>
        <begin position="306"/>
        <end position="611"/>
    </location>
</feature>
<dbReference type="InterPro" id="IPR011050">
    <property type="entry name" value="Pectin_lyase_fold/virulence"/>
</dbReference>
<dbReference type="EMBL" id="AP018448">
    <property type="protein sequence ID" value="BBC30546.1"/>
    <property type="molecule type" value="Genomic_DNA"/>
</dbReference>
<organism evidence="7 8">
    <name type="scientific">Streptomyces graminofaciens</name>
    <dbReference type="NCBI Taxonomy" id="68212"/>
    <lineage>
        <taxon>Bacteria</taxon>
        <taxon>Bacillati</taxon>
        <taxon>Actinomycetota</taxon>
        <taxon>Actinomycetes</taxon>
        <taxon>Kitasatosporales</taxon>
        <taxon>Streptomycetaceae</taxon>
        <taxon>Streptomyces</taxon>
    </lineage>
</organism>
<evidence type="ECO:0000256" key="3">
    <source>
        <dbReference type="ARBA" id="ARBA00023085"/>
    </source>
</evidence>
<keyword evidence="8" id="KW-1185">Reference proteome</keyword>
<dbReference type="Gene3D" id="3.40.420.10">
    <property type="entry name" value="Ricin (A subunit), domain 1"/>
    <property type="match status" value="1"/>
</dbReference>
<evidence type="ECO:0000313" key="7">
    <source>
        <dbReference type="EMBL" id="BBC30546.1"/>
    </source>
</evidence>
<dbReference type="InterPro" id="IPR012334">
    <property type="entry name" value="Pectin_lyas_fold"/>
</dbReference>
<gene>
    <name evidence="7" type="ORF">SGFS_018400</name>
</gene>
<dbReference type="PANTHER" id="PTHR31321:SF57">
    <property type="entry name" value="PECTINESTERASE 53-RELATED"/>
    <property type="match status" value="1"/>
</dbReference>
<dbReference type="Proteomes" id="UP001321542">
    <property type="component" value="Chromosome"/>
</dbReference>
<comment type="catalytic activity">
    <reaction evidence="5">
        <text>[(1-&gt;4)-alpha-D-galacturonosyl methyl ester](n) + n H2O = [(1-&gt;4)-alpha-D-galacturonosyl](n) + n methanol + n H(+)</text>
        <dbReference type="Rhea" id="RHEA:22380"/>
        <dbReference type="Rhea" id="RHEA-COMP:14570"/>
        <dbReference type="Rhea" id="RHEA-COMP:14573"/>
        <dbReference type="ChEBI" id="CHEBI:15377"/>
        <dbReference type="ChEBI" id="CHEBI:15378"/>
        <dbReference type="ChEBI" id="CHEBI:17790"/>
        <dbReference type="ChEBI" id="CHEBI:140522"/>
        <dbReference type="ChEBI" id="CHEBI:140523"/>
        <dbReference type="EC" id="3.1.1.11"/>
    </reaction>
</comment>
<dbReference type="InterPro" id="IPR017989">
    <property type="entry name" value="Ribosome_inactivat_1/2"/>
</dbReference>
<dbReference type="InterPro" id="IPR033131">
    <property type="entry name" value="Pectinesterase_Asp_AS"/>
</dbReference>
<dbReference type="InterPro" id="IPR001574">
    <property type="entry name" value="Ribosome_inactivat_prot"/>
</dbReference>
<dbReference type="PROSITE" id="PS00503">
    <property type="entry name" value="PECTINESTERASE_2"/>
    <property type="match status" value="1"/>
</dbReference>
<dbReference type="InterPro" id="IPR016138">
    <property type="entry name" value="Ribosome_inactivat_prot_sub1"/>
</dbReference>
<reference evidence="7 8" key="2">
    <citation type="journal article" date="2023" name="ChemBioChem">
        <title>Acyltransferase Domain Exchange between Two Independent Type I Polyketide Synthases in the Same Producer Strain of Macrolide Antibiotics.</title>
        <authorList>
            <person name="Kudo F."/>
            <person name="Kishikawa K."/>
            <person name="Tsuboi K."/>
            <person name="Kido T."/>
            <person name="Usui T."/>
            <person name="Hashimoto J."/>
            <person name="Shin-Ya K."/>
            <person name="Miyanaga A."/>
            <person name="Eguchi T."/>
        </authorList>
    </citation>
    <scope>NUCLEOTIDE SEQUENCE [LARGE SCALE GENOMIC DNA]</scope>
    <source>
        <strain evidence="7 8">A-8890</strain>
    </source>
</reference>
<accession>A0ABM7F3X2</accession>
<proteinExistence type="inferred from homology"/>
<evidence type="ECO:0000259" key="6">
    <source>
        <dbReference type="Pfam" id="PF01095"/>
    </source>
</evidence>
<dbReference type="PANTHER" id="PTHR31321">
    <property type="entry name" value="ACYL-COA THIOESTER HYDROLASE YBHC-RELATED"/>
    <property type="match status" value="1"/>
</dbReference>
<evidence type="ECO:0000256" key="5">
    <source>
        <dbReference type="RuleBase" id="RU000589"/>
    </source>
</evidence>
<evidence type="ECO:0000256" key="2">
    <source>
        <dbReference type="ARBA" id="ARBA00022801"/>
    </source>
</evidence>
<dbReference type="InterPro" id="IPR036041">
    <property type="entry name" value="Ribosome-inact_prot_sf"/>
</dbReference>
<dbReference type="Pfam" id="PF01095">
    <property type="entry name" value="Pectinesterase"/>
    <property type="match status" value="1"/>
</dbReference>
<comment type="pathway">
    <text evidence="5">Glycan metabolism; pectin degradation; 2-dehydro-3-deoxy-D-gluconate from pectin: step 1/5.</text>
</comment>
<sequence>MLAGGAVVAAAPRAAAATGAHVTWHITHETGTGNTSAMKTYAATLNAIRAAVSSHRERPDGGLPVSVTDEDGTAGYIAIDLYAEGRNDFVRVFMRRSDAYVMAFRTGTDNSGSVTWDRNWFTLEPGVNLPTGIRGEGGTVETRFEGLSNYNDLARQGATRDNLHIGTSSLSNAVLQLRNAVTRDAAGNITGTNTRPVAQSLLQIIVAFAEGSRFRRQAADTVAAFRYGQEVVINPTHIAHHNNWGVISVALLAGIVAVGVALSPELEIGGMVYATVAALAEAVMLAHHSDQHTKGRRTLGDGVTMLVVPDGTGDHWTVQEAINAAGSGETTIFIGKGTYHEVISVPSSKNWLRIQGVTGKASDVVIHNTRCNGMINPATGQKWGTQGSAVATFRPPNLVVKDLRIVNTFDRNAHPEISPYETQAVAVVAMGDRQVYDNVEIWSHQDTLYVKGVTPTTQARQFFVGCHIRGDVDFIFGNATAVIALSTIQCLSWPNGTILAPSTDNSKKYGILISSCTITTNGVPNDTMHLGRPWNNTEEAWPQAIVRSCDIQAGIKDAQPWTDMLPDQPWRLWGRFAEYQNFGPGAGFGSNSPQLTAVEAAEYTSQKYLAGSDGWDPITHGW</sequence>
<name>A0ABM7F3X2_9ACTN</name>
<comment type="similarity">
    <text evidence="1">Belongs to the pectinesterase family.</text>
</comment>
<dbReference type="SUPFAM" id="SSF56371">
    <property type="entry name" value="Ribosome inactivating proteins (RIP)"/>
    <property type="match status" value="1"/>
</dbReference>
<dbReference type="Pfam" id="PF00161">
    <property type="entry name" value="RIP"/>
    <property type="match status" value="1"/>
</dbReference>